<dbReference type="RefSeq" id="WP_132121762.1">
    <property type="nucleotide sequence ID" value="NZ_SMJU01000019.1"/>
</dbReference>
<name>A0A4R4JYL4_9BACT</name>
<evidence type="ECO:0000313" key="8">
    <source>
        <dbReference type="Proteomes" id="UP000295706"/>
    </source>
</evidence>
<comment type="subcellular location">
    <subcellularLocation>
        <location evidence="1">Cell membrane</location>
    </subcellularLocation>
</comment>
<keyword evidence="8" id="KW-1185">Reference proteome</keyword>
<evidence type="ECO:0000256" key="4">
    <source>
        <dbReference type="ARBA" id="ARBA00022679"/>
    </source>
</evidence>
<dbReference type="Gene3D" id="3.90.550.10">
    <property type="entry name" value="Spore Coat Polysaccharide Biosynthesis Protein SpsA, Chain A"/>
    <property type="match status" value="1"/>
</dbReference>
<dbReference type="InterPro" id="IPR029044">
    <property type="entry name" value="Nucleotide-diphossugar_trans"/>
</dbReference>
<dbReference type="SUPFAM" id="SSF53448">
    <property type="entry name" value="Nucleotide-diphospho-sugar transferases"/>
    <property type="match status" value="1"/>
</dbReference>
<keyword evidence="4 7" id="KW-0808">Transferase</keyword>
<evidence type="ECO:0000256" key="5">
    <source>
        <dbReference type="ARBA" id="ARBA00023136"/>
    </source>
</evidence>
<organism evidence="7 8">
    <name type="scientific">Arundinibacter roseus</name>
    <dbReference type="NCBI Taxonomy" id="2070510"/>
    <lineage>
        <taxon>Bacteria</taxon>
        <taxon>Pseudomonadati</taxon>
        <taxon>Bacteroidota</taxon>
        <taxon>Cytophagia</taxon>
        <taxon>Cytophagales</taxon>
        <taxon>Spirosomataceae</taxon>
        <taxon>Arundinibacter</taxon>
    </lineage>
</organism>
<comment type="caution">
    <text evidence="7">The sequence shown here is derived from an EMBL/GenBank/DDBJ whole genome shotgun (WGS) entry which is preliminary data.</text>
</comment>
<dbReference type="Proteomes" id="UP000295706">
    <property type="component" value="Unassembled WGS sequence"/>
</dbReference>
<evidence type="ECO:0000256" key="3">
    <source>
        <dbReference type="ARBA" id="ARBA00022676"/>
    </source>
</evidence>
<sequence>MNLTGLPQWVLPHLFPNKKYQDLSPAELQSLRQKLSRFQSESPDISVVIPAWNEENNIFRTLSSLASSETSYQVEIVVVNNNSTDGTQAVLDALGVRSYLQPVQGTPHARQMGLDNARGRFHLCADSDTFYPPKWIDLMVAPMVADKGITGVYGSYSFIPPEGQNRLGLRMYEFFGEIFIQIRKRNREFLNVYGFNMGFVTEVGRTTGGFKVGGARIYANIVGSDYENEAEDGRMALNLQKVGRLQRVTDRRAVVFTSPRRLMDDGSLTKAFLNRAKRQLKSLREYLFN</sequence>
<dbReference type="EMBL" id="SMJU01000019">
    <property type="protein sequence ID" value="TDB59803.1"/>
    <property type="molecule type" value="Genomic_DNA"/>
</dbReference>
<gene>
    <name evidence="7" type="ORF">EZE20_21850</name>
</gene>
<keyword evidence="3" id="KW-0328">Glycosyltransferase</keyword>
<keyword evidence="5" id="KW-0472">Membrane</keyword>
<dbReference type="PANTHER" id="PTHR43646:SF2">
    <property type="entry name" value="GLYCOSYLTRANSFERASE 2-LIKE DOMAIN-CONTAINING PROTEIN"/>
    <property type="match status" value="1"/>
</dbReference>
<dbReference type="GO" id="GO:0016757">
    <property type="term" value="F:glycosyltransferase activity"/>
    <property type="evidence" value="ECO:0007669"/>
    <property type="project" value="UniProtKB-KW"/>
</dbReference>
<reference evidence="7 8" key="1">
    <citation type="submission" date="2019-02" db="EMBL/GenBank/DDBJ databases">
        <title>Arundinibacter roseus gen. nov., sp. nov., a new member of the family Cytophagaceae.</title>
        <authorList>
            <person name="Szuroczki S."/>
            <person name="Khayer B."/>
            <person name="Sproer C."/>
            <person name="Toumi M."/>
            <person name="Szabo A."/>
            <person name="Felfoldi T."/>
            <person name="Schumann P."/>
            <person name="Toth E."/>
        </authorList>
    </citation>
    <scope>NUCLEOTIDE SEQUENCE [LARGE SCALE GENOMIC DNA]</scope>
    <source>
        <strain evidence="7 8">DMA-k-7a</strain>
    </source>
</reference>
<feature type="domain" description="Glycosyltransferase 2-like" evidence="6">
    <location>
        <begin position="46"/>
        <end position="199"/>
    </location>
</feature>
<dbReference type="InterPro" id="IPR001173">
    <property type="entry name" value="Glyco_trans_2-like"/>
</dbReference>
<dbReference type="OrthoDB" id="1016922at2"/>
<dbReference type="AlphaFoldDB" id="A0A4R4JYL4"/>
<accession>A0A4R4JYL4</accession>
<protein>
    <submittedName>
        <fullName evidence="7">Glycosyltransferase family 2 protein</fullName>
    </submittedName>
</protein>
<proteinExistence type="predicted"/>
<evidence type="ECO:0000256" key="1">
    <source>
        <dbReference type="ARBA" id="ARBA00004236"/>
    </source>
</evidence>
<dbReference type="Pfam" id="PF00535">
    <property type="entry name" value="Glycos_transf_2"/>
    <property type="match status" value="1"/>
</dbReference>
<keyword evidence="2" id="KW-1003">Cell membrane</keyword>
<evidence type="ECO:0000313" key="7">
    <source>
        <dbReference type="EMBL" id="TDB59803.1"/>
    </source>
</evidence>
<evidence type="ECO:0000256" key="2">
    <source>
        <dbReference type="ARBA" id="ARBA00022475"/>
    </source>
</evidence>
<evidence type="ECO:0000259" key="6">
    <source>
        <dbReference type="Pfam" id="PF00535"/>
    </source>
</evidence>
<dbReference type="GO" id="GO:0005886">
    <property type="term" value="C:plasma membrane"/>
    <property type="evidence" value="ECO:0007669"/>
    <property type="project" value="UniProtKB-SubCell"/>
</dbReference>
<dbReference type="CDD" id="cd00761">
    <property type="entry name" value="Glyco_tranf_GTA_type"/>
    <property type="match status" value="1"/>
</dbReference>
<dbReference type="PANTHER" id="PTHR43646">
    <property type="entry name" value="GLYCOSYLTRANSFERASE"/>
    <property type="match status" value="1"/>
</dbReference>